<keyword evidence="1 7" id="KW-0732">Signal</keyword>
<feature type="domain" description="PpiC" evidence="8">
    <location>
        <begin position="276"/>
        <end position="376"/>
    </location>
</feature>
<gene>
    <name evidence="7 9" type="primary">surA</name>
    <name evidence="9" type="ORF">GFB47_09500</name>
</gene>
<dbReference type="GO" id="GO:0050821">
    <property type="term" value="P:protein stabilization"/>
    <property type="evidence" value="ECO:0007669"/>
    <property type="project" value="InterPro"/>
</dbReference>
<dbReference type="GO" id="GO:0006457">
    <property type="term" value="P:protein folding"/>
    <property type="evidence" value="ECO:0007669"/>
    <property type="project" value="UniProtKB-UniRule"/>
</dbReference>
<dbReference type="Proteomes" id="UP000348942">
    <property type="component" value="Chromosome 1"/>
</dbReference>
<evidence type="ECO:0000256" key="6">
    <source>
        <dbReference type="ARBA" id="ARBA00023235"/>
    </source>
</evidence>
<proteinExistence type="inferred from homology"/>
<feature type="domain" description="PpiC" evidence="8">
    <location>
        <begin position="154"/>
        <end position="267"/>
    </location>
</feature>
<dbReference type="InterPro" id="IPR000297">
    <property type="entry name" value="PPIase_PpiC"/>
</dbReference>
<evidence type="ECO:0000256" key="2">
    <source>
        <dbReference type="ARBA" id="ARBA00022737"/>
    </source>
</evidence>
<dbReference type="EMBL" id="CP045699">
    <property type="protein sequence ID" value="QGA65627.1"/>
    <property type="molecule type" value="Genomic_DNA"/>
</dbReference>
<protein>
    <recommendedName>
        <fullName evidence="7">Chaperone SurA</fullName>
    </recommendedName>
    <alternativeName>
        <fullName evidence="7">Peptidyl-prolyl cis-trans isomerase SurA</fullName>
        <shortName evidence="7">PPIase SurA</shortName>
        <ecNumber evidence="7">5.2.1.8</ecNumber>
    </alternativeName>
    <alternativeName>
        <fullName evidence="7">Rotamase SurA</fullName>
    </alternativeName>
</protein>
<dbReference type="GO" id="GO:0003755">
    <property type="term" value="F:peptidyl-prolyl cis-trans isomerase activity"/>
    <property type="evidence" value="ECO:0007669"/>
    <property type="project" value="UniProtKB-UniRule"/>
</dbReference>
<dbReference type="NCBIfam" id="NF008038">
    <property type="entry name" value="PRK10770.1"/>
    <property type="match status" value="1"/>
</dbReference>
<dbReference type="Gene3D" id="3.10.50.40">
    <property type="match status" value="2"/>
</dbReference>
<dbReference type="Pfam" id="PF00639">
    <property type="entry name" value="Rotamase"/>
    <property type="match status" value="2"/>
</dbReference>
<evidence type="ECO:0000313" key="9">
    <source>
        <dbReference type="EMBL" id="QGA65627.1"/>
    </source>
</evidence>
<dbReference type="AlphaFoldDB" id="A0A5Q0TKJ0"/>
<dbReference type="PROSITE" id="PS50198">
    <property type="entry name" value="PPIC_PPIASE_2"/>
    <property type="match status" value="2"/>
</dbReference>
<keyword evidence="2 7" id="KW-0677">Repeat</keyword>
<evidence type="ECO:0000256" key="7">
    <source>
        <dbReference type="HAMAP-Rule" id="MF_01183"/>
    </source>
</evidence>
<feature type="chain" id="PRO_5024520162" description="Chaperone SurA" evidence="7">
    <location>
        <begin position="23"/>
        <end position="430"/>
    </location>
</feature>
<comment type="subcellular location">
    <subcellularLocation>
        <location evidence="7">Periplasm</location>
    </subcellularLocation>
    <text evidence="7">Is capable of associating with the outer membrane.</text>
</comment>
<dbReference type="PANTHER" id="PTHR47637:SF1">
    <property type="entry name" value="CHAPERONE SURA"/>
    <property type="match status" value="1"/>
</dbReference>
<dbReference type="Gene3D" id="1.10.4030.10">
    <property type="entry name" value="Porin chaperone SurA, peptide-binding domain"/>
    <property type="match status" value="2"/>
</dbReference>
<dbReference type="InterPro" id="IPR027304">
    <property type="entry name" value="Trigger_fact/SurA_dom_sf"/>
</dbReference>
<dbReference type="InterPro" id="IPR023034">
    <property type="entry name" value="PPIase_SurA"/>
</dbReference>
<comment type="function">
    <text evidence="7">Chaperone involved in the correct folding and assembly of outer membrane proteins. Recognizes specific patterns of aromatic residues and the orientation of their side chains, which are found more frequently in integral outer membrane proteins. May act in both early periplasmic and late outer membrane-associated steps of protein maturation.</text>
</comment>
<dbReference type="SUPFAM" id="SSF54534">
    <property type="entry name" value="FKBP-like"/>
    <property type="match status" value="2"/>
</dbReference>
<dbReference type="GO" id="GO:0051082">
    <property type="term" value="F:unfolded protein binding"/>
    <property type="evidence" value="ECO:0007669"/>
    <property type="project" value="UniProtKB-UniRule"/>
</dbReference>
<dbReference type="HAMAP" id="MF_01183">
    <property type="entry name" value="Chaperone_SurA"/>
    <property type="match status" value="1"/>
</dbReference>
<evidence type="ECO:0000256" key="1">
    <source>
        <dbReference type="ARBA" id="ARBA00022729"/>
    </source>
</evidence>
<evidence type="ECO:0000313" key="10">
    <source>
        <dbReference type="Proteomes" id="UP000348942"/>
    </source>
</evidence>
<dbReference type="EC" id="5.2.1.8" evidence="7"/>
<keyword evidence="6 7" id="KW-0413">Isomerase</keyword>
<evidence type="ECO:0000256" key="3">
    <source>
        <dbReference type="ARBA" id="ARBA00022764"/>
    </source>
</evidence>
<dbReference type="GO" id="GO:0043165">
    <property type="term" value="P:Gram-negative-bacterium-type cell outer membrane assembly"/>
    <property type="evidence" value="ECO:0007669"/>
    <property type="project" value="InterPro"/>
</dbReference>
<feature type="signal peptide" evidence="7">
    <location>
        <begin position="1"/>
        <end position="22"/>
    </location>
</feature>
<dbReference type="Pfam" id="PF09312">
    <property type="entry name" value="SurA_N"/>
    <property type="match status" value="1"/>
</dbReference>
<evidence type="ECO:0000256" key="5">
    <source>
        <dbReference type="ARBA" id="ARBA00023186"/>
    </source>
</evidence>
<dbReference type="InterPro" id="IPR046357">
    <property type="entry name" value="PPIase_dom_sf"/>
</dbReference>
<comment type="catalytic activity">
    <reaction evidence="7">
        <text>[protein]-peptidylproline (omega=180) = [protein]-peptidylproline (omega=0)</text>
        <dbReference type="Rhea" id="RHEA:16237"/>
        <dbReference type="Rhea" id="RHEA-COMP:10747"/>
        <dbReference type="Rhea" id="RHEA-COMP:10748"/>
        <dbReference type="ChEBI" id="CHEBI:83833"/>
        <dbReference type="ChEBI" id="CHEBI:83834"/>
        <dbReference type="EC" id="5.2.1.8"/>
    </reaction>
</comment>
<evidence type="ECO:0000259" key="8">
    <source>
        <dbReference type="PROSITE" id="PS50198"/>
    </source>
</evidence>
<keyword evidence="3 7" id="KW-0574">Periplasm</keyword>
<dbReference type="InterPro" id="IPR015391">
    <property type="entry name" value="SurA_N"/>
</dbReference>
<keyword evidence="5 7" id="KW-0143">Chaperone</keyword>
<dbReference type="GO" id="GO:0030288">
    <property type="term" value="C:outer membrane-bounded periplasmic space"/>
    <property type="evidence" value="ECO:0007669"/>
    <property type="project" value="InterPro"/>
</dbReference>
<dbReference type="PANTHER" id="PTHR47637">
    <property type="entry name" value="CHAPERONE SURA"/>
    <property type="match status" value="1"/>
</dbReference>
<name>A0A5Q0TKJ0_9VIBR</name>
<sequence precursor="true">MKKWIPALLSILTLGIGHTAFAAPQELNSVVAIVNTGVILQTDVDNAMKTVKANAGKKGLPDAKVLHEQVLEKLILDEIQLQEAKKMGIQIDDDRLEQAIKGIASGHKQTVDQLKASVESEGLTYPIFREQIRKEIAISEARNAQVRRRVNISPSEVDTLSALLADQTTSTVEYKIAQLQLRFGDDKTATEKQAKELVERLKQGEDFSTLAYTYSKGPKALEGGDWGWMRKEEMPTIFADQITTQGKDAIIGPFRSGVGFHIMKIEDVKGLKTVAVTETSAQHILIKPSIILSDQGAEQELNGFIDQIESGKRTFGELAKQYSQDPGTAVNDGKLGYQTSDNYAPEFKHQVDTLPIGEISQPFKTSFGWHIVKVLDRRTVDRTESAMKNRAYEILFKRKFNEEAGAWLQEIRASAYVEMLDNDQGTNDAK</sequence>
<dbReference type="GO" id="GO:0042277">
    <property type="term" value="F:peptide binding"/>
    <property type="evidence" value="ECO:0007669"/>
    <property type="project" value="InterPro"/>
</dbReference>
<evidence type="ECO:0000256" key="4">
    <source>
        <dbReference type="ARBA" id="ARBA00023110"/>
    </source>
</evidence>
<dbReference type="InterPro" id="IPR050280">
    <property type="entry name" value="OMP_Chaperone_SurA"/>
</dbReference>
<reference evidence="9 10" key="1">
    <citation type="submission" date="2019-10" db="EMBL/GenBank/DDBJ databases">
        <title>Vibrio sp. nov., isolated from Coralline algae surface.</title>
        <authorList>
            <person name="Geng Y."/>
            <person name="Zhang X."/>
        </authorList>
    </citation>
    <scope>NUCLEOTIDE SEQUENCE [LARGE SCALE GENOMIC DNA]</scope>
    <source>
        <strain evidence="9 10">SM1977</strain>
    </source>
</reference>
<accession>A0A5Q0TKJ0</accession>
<organism evidence="9 10">
    <name type="scientific">Vibrio algicola</name>
    <dbReference type="NCBI Taxonomy" id="2662262"/>
    <lineage>
        <taxon>Bacteria</taxon>
        <taxon>Pseudomonadati</taxon>
        <taxon>Pseudomonadota</taxon>
        <taxon>Gammaproteobacteria</taxon>
        <taxon>Vibrionales</taxon>
        <taxon>Vibrionaceae</taxon>
        <taxon>Vibrio</taxon>
    </lineage>
</organism>
<dbReference type="SUPFAM" id="SSF109998">
    <property type="entry name" value="Triger factor/SurA peptide-binding domain-like"/>
    <property type="match status" value="1"/>
</dbReference>
<dbReference type="RefSeq" id="WP_153447774.1">
    <property type="nucleotide sequence ID" value="NZ_CP045699.1"/>
</dbReference>
<keyword evidence="10" id="KW-1185">Reference proteome</keyword>
<comment type="domain">
    <text evidence="7">The PPIase activity resides only in the second parvulin domain. The N-terminal region and the C-terminal tail are necessary and sufficient for the chaperone activity of SurA. The PPIase activity is dispensable for SurA to function as a chaperone. The N-terminal region and the C-terminal tail are also required for porin recognition.</text>
</comment>
<keyword evidence="4 7" id="KW-0697">Rotamase</keyword>